<dbReference type="PIRSF" id="PIRSF017082">
    <property type="entry name" value="YflP"/>
    <property type="match status" value="1"/>
</dbReference>
<feature type="chain" id="PRO_5015921798" evidence="2">
    <location>
        <begin position="31"/>
        <end position="330"/>
    </location>
</feature>
<dbReference type="InterPro" id="IPR042100">
    <property type="entry name" value="Bug_dom1"/>
</dbReference>
<dbReference type="SUPFAM" id="SSF53850">
    <property type="entry name" value="Periplasmic binding protein-like II"/>
    <property type="match status" value="1"/>
</dbReference>
<evidence type="ECO:0000256" key="1">
    <source>
        <dbReference type="ARBA" id="ARBA00006987"/>
    </source>
</evidence>
<organism evidence="3 4">
    <name type="scientific">Variovorax paradoxus</name>
    <dbReference type="NCBI Taxonomy" id="34073"/>
    <lineage>
        <taxon>Bacteria</taxon>
        <taxon>Pseudomonadati</taxon>
        <taxon>Pseudomonadota</taxon>
        <taxon>Betaproteobacteria</taxon>
        <taxon>Burkholderiales</taxon>
        <taxon>Comamonadaceae</taxon>
        <taxon>Variovorax</taxon>
    </lineage>
</organism>
<dbReference type="InterPro" id="IPR005064">
    <property type="entry name" value="BUG"/>
</dbReference>
<feature type="signal peptide" evidence="2">
    <location>
        <begin position="1"/>
        <end position="30"/>
    </location>
</feature>
<dbReference type="Gene3D" id="3.40.190.150">
    <property type="entry name" value="Bordetella uptake gene, domain 1"/>
    <property type="match status" value="1"/>
</dbReference>
<keyword evidence="2" id="KW-0732">Signal</keyword>
<dbReference type="EMBL" id="QFPP01000002">
    <property type="protein sequence ID" value="PZQ78331.1"/>
    <property type="molecule type" value="Genomic_DNA"/>
</dbReference>
<accession>A0A2W5QID7</accession>
<dbReference type="AlphaFoldDB" id="A0A2W5QID7"/>
<evidence type="ECO:0000313" key="4">
    <source>
        <dbReference type="Proteomes" id="UP000249135"/>
    </source>
</evidence>
<dbReference type="Pfam" id="PF03401">
    <property type="entry name" value="TctC"/>
    <property type="match status" value="1"/>
</dbReference>
<reference evidence="3 4" key="1">
    <citation type="submission" date="2017-08" db="EMBL/GenBank/DDBJ databases">
        <title>Infants hospitalized years apart are colonized by the same room-sourced microbial strains.</title>
        <authorList>
            <person name="Brooks B."/>
            <person name="Olm M.R."/>
            <person name="Firek B.A."/>
            <person name="Baker R."/>
            <person name="Thomas B.C."/>
            <person name="Morowitz M.J."/>
            <person name="Banfield J.F."/>
        </authorList>
    </citation>
    <scope>NUCLEOTIDE SEQUENCE [LARGE SCALE GENOMIC DNA]</scope>
    <source>
        <strain evidence="3">S2_005_003_R2_41</strain>
    </source>
</reference>
<dbReference type="Gene3D" id="3.40.190.10">
    <property type="entry name" value="Periplasmic binding protein-like II"/>
    <property type="match status" value="1"/>
</dbReference>
<comment type="similarity">
    <text evidence="1">Belongs to the UPF0065 (bug) family.</text>
</comment>
<evidence type="ECO:0000256" key="2">
    <source>
        <dbReference type="SAM" id="SignalP"/>
    </source>
</evidence>
<proteinExistence type="inferred from homology"/>
<name>A0A2W5QID7_VARPD</name>
<evidence type="ECO:0000313" key="3">
    <source>
        <dbReference type="EMBL" id="PZQ78331.1"/>
    </source>
</evidence>
<sequence>MKLVCSRRLAIVKTLTTVACAAVLGGPAFAQSFPTKPITFVVPYPAGGASDVFARLIAERLQASLKQAVVVENRPGANGIIAYQHVAKAPADGHTILMANIGPSAINPSLYKKLPYDAMKDFDPITMVSWVPLVLVANPGLGVSTVPELIAKAKATPGGLSYGVSGIGTAGHLAMEMFKSNAGVDIKPINYKGDTPALADTIAGHVDVMMATVVAAAPHIATGKLKALAVTTPKRLDVSPNYPTVAEAGMAGFEAVSWGGVLAPAGTPKPVVDLLNAEIVKALKTPEVKQRFEAAGAQVVFGSPEDFTKYIAAETAKWGRIAKAANVSLD</sequence>
<gene>
    <name evidence="3" type="ORF">DI563_00600</name>
</gene>
<dbReference type="PANTHER" id="PTHR42928">
    <property type="entry name" value="TRICARBOXYLATE-BINDING PROTEIN"/>
    <property type="match status" value="1"/>
</dbReference>
<comment type="caution">
    <text evidence="3">The sequence shown here is derived from an EMBL/GenBank/DDBJ whole genome shotgun (WGS) entry which is preliminary data.</text>
</comment>
<dbReference type="Proteomes" id="UP000249135">
    <property type="component" value="Unassembled WGS sequence"/>
</dbReference>
<dbReference type="CDD" id="cd13578">
    <property type="entry name" value="PBP2_Bug27"/>
    <property type="match status" value="1"/>
</dbReference>
<dbReference type="PANTHER" id="PTHR42928:SF5">
    <property type="entry name" value="BLR1237 PROTEIN"/>
    <property type="match status" value="1"/>
</dbReference>
<protein>
    <submittedName>
        <fullName evidence="3">LacI family transcriptional regulator</fullName>
    </submittedName>
</protein>